<dbReference type="Gene3D" id="3.30.460.10">
    <property type="entry name" value="Beta Polymerase, domain 2"/>
    <property type="match status" value="1"/>
</dbReference>
<reference evidence="1 2" key="1">
    <citation type="submission" date="2015-09" db="EMBL/GenBank/DDBJ databases">
        <title>Draft genome sequence of Kouleothrix aurantiaca JCM 19913.</title>
        <authorList>
            <person name="Hemp J."/>
        </authorList>
    </citation>
    <scope>NUCLEOTIDE SEQUENCE [LARGE SCALE GENOMIC DNA]</scope>
    <source>
        <strain evidence="1 2">COM-B</strain>
    </source>
</reference>
<organism evidence="1 2">
    <name type="scientific">Kouleothrix aurantiaca</name>
    <dbReference type="NCBI Taxonomy" id="186479"/>
    <lineage>
        <taxon>Bacteria</taxon>
        <taxon>Bacillati</taxon>
        <taxon>Chloroflexota</taxon>
        <taxon>Chloroflexia</taxon>
        <taxon>Chloroflexales</taxon>
        <taxon>Roseiflexineae</taxon>
        <taxon>Roseiflexaceae</taxon>
        <taxon>Kouleothrix</taxon>
    </lineage>
</organism>
<dbReference type="Proteomes" id="UP000050509">
    <property type="component" value="Unassembled WGS sequence"/>
</dbReference>
<proteinExistence type="predicted"/>
<keyword evidence="2" id="KW-1185">Reference proteome</keyword>
<dbReference type="EMBL" id="LJCR01001536">
    <property type="protein sequence ID" value="KPV50188.1"/>
    <property type="molecule type" value="Genomic_DNA"/>
</dbReference>
<dbReference type="InterPro" id="IPR043519">
    <property type="entry name" value="NT_sf"/>
</dbReference>
<comment type="caution">
    <text evidence="1">The sequence shown here is derived from an EMBL/GenBank/DDBJ whole genome shotgun (WGS) entry which is preliminary data.</text>
</comment>
<gene>
    <name evidence="1" type="ORF">SE17_28420</name>
</gene>
<protein>
    <recommendedName>
        <fullName evidence="3">DNA polymerase beta thumb domain-containing protein</fullName>
    </recommendedName>
</protein>
<evidence type="ECO:0000313" key="1">
    <source>
        <dbReference type="EMBL" id="KPV50188.1"/>
    </source>
</evidence>
<dbReference type="SUPFAM" id="SSF81301">
    <property type="entry name" value="Nucleotidyltransferase"/>
    <property type="match status" value="1"/>
</dbReference>
<dbReference type="AlphaFoldDB" id="A0A0P9H8K2"/>
<evidence type="ECO:0008006" key="3">
    <source>
        <dbReference type="Google" id="ProtNLM"/>
    </source>
</evidence>
<evidence type="ECO:0000313" key="2">
    <source>
        <dbReference type="Proteomes" id="UP000050509"/>
    </source>
</evidence>
<name>A0A0P9H8K2_9CHLR</name>
<sequence length="184" mass="20051">MSTTTKRPYADALAVADELAAILQPACVRLLIAGSLRREKAEIGDVELVAIPHTTPTLDLFGQPAPGLEQSALDDALAALGLTFTKNGPKYKQFGYADMTVDLFLATPATWGCVATIRTGSADFSRWLVTERKHGGGCPTGMQFRDGRLWHLGKALETPEERDVFAALEQPWVAPVERVEGRWK</sequence>
<accession>A0A0P9H8K2</accession>